<dbReference type="InterPro" id="IPR043128">
    <property type="entry name" value="Rev_trsase/Diguanyl_cyclase"/>
</dbReference>
<proteinExistence type="predicted"/>
<dbReference type="Gene3D" id="3.30.70.270">
    <property type="match status" value="1"/>
</dbReference>
<protein>
    <recommendedName>
        <fullName evidence="1">HDOD domain-containing protein</fullName>
    </recommendedName>
</protein>
<dbReference type="PANTHER" id="PTHR33525:SF3">
    <property type="entry name" value="RIBONUCLEASE Y"/>
    <property type="match status" value="1"/>
</dbReference>
<feature type="domain" description="HDOD" evidence="1">
    <location>
        <begin position="22"/>
        <end position="216"/>
    </location>
</feature>
<evidence type="ECO:0000313" key="2">
    <source>
        <dbReference type="EMBL" id="PQO30864.1"/>
    </source>
</evidence>
<dbReference type="RefSeq" id="WP_105357202.1">
    <property type="nucleotide sequence ID" value="NZ_PUIB01000020.1"/>
</dbReference>
<evidence type="ECO:0000313" key="3">
    <source>
        <dbReference type="Proteomes" id="UP000239388"/>
    </source>
</evidence>
<dbReference type="Pfam" id="PF08668">
    <property type="entry name" value="HDOD"/>
    <property type="match status" value="1"/>
</dbReference>
<dbReference type="AlphaFoldDB" id="A0A2S8FG19"/>
<evidence type="ECO:0000259" key="1">
    <source>
        <dbReference type="PROSITE" id="PS51833"/>
    </source>
</evidence>
<reference evidence="2 3" key="1">
    <citation type="submission" date="2018-02" db="EMBL/GenBank/DDBJ databases">
        <title>Comparative genomes isolates from brazilian mangrove.</title>
        <authorList>
            <person name="Araujo J.E."/>
            <person name="Taketani R.G."/>
            <person name="Silva M.C.P."/>
            <person name="Loureco M.V."/>
            <person name="Andreote F.D."/>
        </authorList>
    </citation>
    <scope>NUCLEOTIDE SEQUENCE [LARGE SCALE GENOMIC DNA]</scope>
    <source>
        <strain evidence="2 3">NAP PRIS-MGV</strain>
    </source>
</reference>
<dbReference type="Proteomes" id="UP000239388">
    <property type="component" value="Unassembled WGS sequence"/>
</dbReference>
<dbReference type="OrthoDB" id="243535at2"/>
<comment type="caution">
    <text evidence="2">The sequence shown here is derived from an EMBL/GenBank/DDBJ whole genome shotgun (WGS) entry which is preliminary data.</text>
</comment>
<dbReference type="InterPro" id="IPR013976">
    <property type="entry name" value="HDOD"/>
</dbReference>
<dbReference type="SUPFAM" id="SSF109604">
    <property type="entry name" value="HD-domain/PDEase-like"/>
    <property type="match status" value="1"/>
</dbReference>
<organism evidence="2 3">
    <name type="scientific">Blastopirellula marina</name>
    <dbReference type="NCBI Taxonomy" id="124"/>
    <lineage>
        <taxon>Bacteria</taxon>
        <taxon>Pseudomonadati</taxon>
        <taxon>Planctomycetota</taxon>
        <taxon>Planctomycetia</taxon>
        <taxon>Pirellulales</taxon>
        <taxon>Pirellulaceae</taxon>
        <taxon>Blastopirellula</taxon>
    </lineage>
</organism>
<dbReference type="SUPFAM" id="SSF55073">
    <property type="entry name" value="Nucleotide cyclase"/>
    <property type="match status" value="1"/>
</dbReference>
<dbReference type="PANTHER" id="PTHR33525">
    <property type="match status" value="1"/>
</dbReference>
<dbReference type="PROSITE" id="PS51833">
    <property type="entry name" value="HDOD"/>
    <property type="match status" value="1"/>
</dbReference>
<name>A0A2S8FG19_9BACT</name>
<sequence length="542" mass="58765">MTSQPAVEAGYIQQFVERASSLYSLPAVAMEVLELTGRPSIDAAQVKSCIERDPALTIKILRAVNSPLFGLSRQVSDLHQALALLGMKPLKLLVLGFSLPREMLNGVEADSLSHYWSISLTKAVAAREIADYLGYRNGDEAFIAGLLADIGMLVLMQDLGAPYAHFVRKAEEEEAPLLEMEVGTLGFDHIILSSRLLTHWKLPAVLIDAVAAIKPLPFAAPLDLASLSETARSLVLADRLADILVGKKLAALPAWVEAVSNFGPAEQADFENLATRIEEKVKQLANVMRVSIDDRTAYAEVMLSAYDRLAEVAGDAALEVARRDPEEQQLQEAWLEAKDLSSVMQSFRDRAPDSPLVSSAESLKNAPAVATIETAKATAKDLTLDKASIARLDVDVQRCRQMRMPISVLQITLDRHDDLMLQVGPDELVQTWQLVERAVGAIIGEAGTCFASADSVLMVVLPMHDRMQAVETARRLVYGIRNWSHARAENGTFSPLTISVGAAAIALPPKNFPSGELADAATRCMEAARRSGGDGVKSIEIL</sequence>
<dbReference type="Gene3D" id="1.10.3210.10">
    <property type="entry name" value="Hypothetical protein af1432"/>
    <property type="match status" value="1"/>
</dbReference>
<dbReference type="InterPro" id="IPR029787">
    <property type="entry name" value="Nucleotide_cyclase"/>
</dbReference>
<accession>A0A2S8FG19</accession>
<dbReference type="InterPro" id="IPR052340">
    <property type="entry name" value="RNase_Y/CdgJ"/>
</dbReference>
<dbReference type="EMBL" id="PUIB01000020">
    <property type="protein sequence ID" value="PQO30864.1"/>
    <property type="molecule type" value="Genomic_DNA"/>
</dbReference>
<gene>
    <name evidence="2" type="ORF">C5Y98_20965</name>
</gene>